<feature type="transmembrane region" description="Helical" evidence="1">
    <location>
        <begin position="347"/>
        <end position="367"/>
    </location>
</feature>
<dbReference type="EC" id="2.7.7.65" evidence="3"/>
<proteinExistence type="predicted"/>
<dbReference type="InterPro" id="IPR043128">
    <property type="entry name" value="Rev_trsase/Diguanyl_cyclase"/>
</dbReference>
<dbReference type="InterPro" id="IPR000160">
    <property type="entry name" value="GGDEF_dom"/>
</dbReference>
<evidence type="ECO:0000256" key="1">
    <source>
        <dbReference type="SAM" id="Phobius"/>
    </source>
</evidence>
<dbReference type="PANTHER" id="PTHR45138:SF23">
    <property type="entry name" value="SIGNALING PROTEIN"/>
    <property type="match status" value="1"/>
</dbReference>
<dbReference type="InterPro" id="IPR029787">
    <property type="entry name" value="Nucleotide_cyclase"/>
</dbReference>
<feature type="transmembrane region" description="Helical" evidence="1">
    <location>
        <begin position="7"/>
        <end position="28"/>
    </location>
</feature>
<feature type="transmembrane region" description="Helical" evidence="1">
    <location>
        <begin position="233"/>
        <end position="252"/>
    </location>
</feature>
<dbReference type="RefSeq" id="WP_262096904.1">
    <property type="nucleotide sequence ID" value="NZ_JAOEGN010000017.1"/>
</dbReference>
<reference evidence="4" key="1">
    <citation type="submission" date="2023-07" db="EMBL/GenBank/DDBJ databases">
        <title>Novel Mycoplasma species identified in domestic and wild animals.</title>
        <authorList>
            <person name="Volokhov D.V."/>
            <person name="Furtak V.A."/>
            <person name="Zagorodnyaya T.A."/>
        </authorList>
    </citation>
    <scope>NUCLEOTIDE SEQUENCE [LARGE SCALE GENOMIC DNA]</scope>
    <source>
        <strain evidence="4">92-19</strain>
    </source>
</reference>
<dbReference type="Pfam" id="PF00990">
    <property type="entry name" value="GGDEF"/>
    <property type="match status" value="1"/>
</dbReference>
<dbReference type="PANTHER" id="PTHR45138">
    <property type="entry name" value="REGULATORY COMPONENTS OF SENSORY TRANSDUCTION SYSTEM"/>
    <property type="match status" value="1"/>
</dbReference>
<dbReference type="GO" id="GO:0052621">
    <property type="term" value="F:diguanylate cyclase activity"/>
    <property type="evidence" value="ECO:0007669"/>
    <property type="project" value="UniProtKB-EC"/>
</dbReference>
<dbReference type="NCBIfam" id="TIGR00254">
    <property type="entry name" value="GGDEF"/>
    <property type="match status" value="1"/>
</dbReference>
<feature type="transmembrane region" description="Helical" evidence="1">
    <location>
        <begin position="321"/>
        <end position="341"/>
    </location>
</feature>
<keyword evidence="1" id="KW-1133">Transmembrane helix</keyword>
<keyword evidence="1" id="KW-0812">Transmembrane</keyword>
<feature type="transmembrane region" description="Helical" evidence="1">
    <location>
        <begin position="165"/>
        <end position="189"/>
    </location>
</feature>
<dbReference type="EMBL" id="JAOEGN010000017">
    <property type="protein sequence ID" value="MCU0105585.1"/>
    <property type="molecule type" value="Genomic_DNA"/>
</dbReference>
<comment type="caution">
    <text evidence="3">The sequence shown here is derived from an EMBL/GenBank/DDBJ whole genome shotgun (WGS) entry which is preliminary data.</text>
</comment>
<dbReference type="SUPFAM" id="SSF55073">
    <property type="entry name" value="Nucleotide cyclase"/>
    <property type="match status" value="1"/>
</dbReference>
<feature type="domain" description="GGDEF" evidence="2">
    <location>
        <begin position="416"/>
        <end position="540"/>
    </location>
</feature>
<keyword evidence="4" id="KW-1185">Reference proteome</keyword>
<protein>
    <submittedName>
        <fullName evidence="3">Diguanylate cyclase</fullName>
        <ecNumber evidence="3">2.7.7.65</ecNumber>
    </submittedName>
</protein>
<dbReference type="CDD" id="cd01949">
    <property type="entry name" value="GGDEF"/>
    <property type="match status" value="1"/>
</dbReference>
<feature type="transmembrane region" description="Helical" evidence="1">
    <location>
        <begin position="196"/>
        <end position="213"/>
    </location>
</feature>
<dbReference type="InterPro" id="IPR050469">
    <property type="entry name" value="Diguanylate_Cyclase"/>
</dbReference>
<sequence>MRLIKTYKPYIILLVVTIIFLSLFWIGYDSLRISIDTPQKLTAEWVFENESISVPTKLNVSTNTPYRIYRTLDQNFNESQVIMIRTSLQNITVYLDDVLIYEKQFGTSQFKPYASSWHFITLPGQNEGHELSIELSSPYRSMSGEINDVFYGSEVMHYRYLMNTYGIRLIIGVILFLIGLIVMIFDFLVKQVRDKGYVYIGLFAIILSLWVIAESRMLQFFTGSELLMGTLAYMSLPAFAIPMIVFLTEFLLKDYKKVLSWMKYLFIIHLVIITVLHYLNIADYFETVLLSQIWIAVGIVLAIIALILDNKKNNQNETIKALYAFIVLMVFAILEFINFQVGFFENVSLYLSLGIVLIMTYVIINYFRYIIQRLKISFQTELYQKLAYMDHVIQGKNRLAFERDFDAIMRDEKQSKDLRLILFDLDNLKKINDVHGHIAGDEAIKTAYDMISAVFKDYGECYRIGGDEFACLYLNKSHDLYSDKLSILESLETEYNTKSVYRFGISLGSAVMDNDGMGYTELYEQADHMMYDYRKQKHLK</sequence>
<dbReference type="SMART" id="SM00267">
    <property type="entry name" value="GGDEF"/>
    <property type="match status" value="1"/>
</dbReference>
<evidence type="ECO:0000313" key="3">
    <source>
        <dbReference type="EMBL" id="MCU0105585.1"/>
    </source>
</evidence>
<evidence type="ECO:0000259" key="2">
    <source>
        <dbReference type="PROSITE" id="PS50887"/>
    </source>
</evidence>
<gene>
    <name evidence="3" type="ORF">N7603_07925</name>
</gene>
<name>A0ABT2PXA0_9MOLU</name>
<organism evidence="3 4">
    <name type="scientific">Paracholeplasma vituli</name>
    <dbReference type="NCBI Taxonomy" id="69473"/>
    <lineage>
        <taxon>Bacteria</taxon>
        <taxon>Bacillati</taxon>
        <taxon>Mycoplasmatota</taxon>
        <taxon>Mollicutes</taxon>
        <taxon>Acholeplasmatales</taxon>
        <taxon>Acholeplasmataceae</taxon>
        <taxon>Paracholeplasma</taxon>
    </lineage>
</organism>
<feature type="transmembrane region" description="Helical" evidence="1">
    <location>
        <begin position="264"/>
        <end position="282"/>
    </location>
</feature>
<dbReference type="Gene3D" id="3.30.70.270">
    <property type="match status" value="1"/>
</dbReference>
<accession>A0ABT2PXA0</accession>
<keyword evidence="1" id="KW-0472">Membrane</keyword>
<keyword evidence="3" id="KW-0548">Nucleotidyltransferase</keyword>
<feature type="transmembrane region" description="Helical" evidence="1">
    <location>
        <begin position="288"/>
        <end position="309"/>
    </location>
</feature>
<keyword evidence="3" id="KW-0808">Transferase</keyword>
<dbReference type="PROSITE" id="PS50887">
    <property type="entry name" value="GGDEF"/>
    <property type="match status" value="1"/>
</dbReference>
<dbReference type="Proteomes" id="UP001209076">
    <property type="component" value="Unassembled WGS sequence"/>
</dbReference>
<evidence type="ECO:0000313" key="4">
    <source>
        <dbReference type="Proteomes" id="UP001209076"/>
    </source>
</evidence>